<organism evidence="2 3">
    <name type="scientific">Trypanosoma rangeli</name>
    <dbReference type="NCBI Taxonomy" id="5698"/>
    <lineage>
        <taxon>Eukaryota</taxon>
        <taxon>Discoba</taxon>
        <taxon>Euglenozoa</taxon>
        <taxon>Kinetoplastea</taxon>
        <taxon>Metakinetoplastina</taxon>
        <taxon>Trypanosomatida</taxon>
        <taxon>Trypanosomatidae</taxon>
        <taxon>Trypanosoma</taxon>
        <taxon>Herpetosoma</taxon>
    </lineage>
</organism>
<dbReference type="Pfam" id="PF07999">
    <property type="entry name" value="RHSP"/>
    <property type="match status" value="1"/>
</dbReference>
<evidence type="ECO:0000313" key="3">
    <source>
        <dbReference type="Proteomes" id="UP000283634"/>
    </source>
</evidence>
<reference evidence="2 3" key="1">
    <citation type="journal article" date="2018" name="BMC Genomics">
        <title>Genomic comparison of Trypanosoma conorhini and Trypanosoma rangeli to Trypanosoma cruzi strains of high and low virulence.</title>
        <authorList>
            <person name="Bradwell K.R."/>
            <person name="Koparde V.N."/>
            <person name="Matveyev A.V."/>
            <person name="Serrano M.G."/>
            <person name="Alves J.M."/>
            <person name="Parikh H."/>
            <person name="Huang B."/>
            <person name="Lee V."/>
            <person name="Espinosa-Alvarez O."/>
            <person name="Ortiz P.A."/>
            <person name="Costa-Martins A.G."/>
            <person name="Teixeira M.M."/>
            <person name="Buck G.A."/>
        </authorList>
    </citation>
    <scope>NUCLEOTIDE SEQUENCE [LARGE SCALE GENOMIC DNA]</scope>
    <source>
        <strain evidence="2 3">AM80</strain>
    </source>
</reference>
<dbReference type="InterPro" id="IPR046836">
    <property type="entry name" value="RHS_C"/>
</dbReference>
<dbReference type="OMA" id="MFCTRRI"/>
<gene>
    <name evidence="2" type="ORF">TraAM80_06949</name>
</gene>
<dbReference type="RefSeq" id="XP_029236381.1">
    <property type="nucleotide sequence ID" value="XM_029383770.1"/>
</dbReference>
<protein>
    <submittedName>
        <fullName evidence="2">Retrotransposon hot spot (RHS) protein</fullName>
    </submittedName>
</protein>
<evidence type="ECO:0000259" key="1">
    <source>
        <dbReference type="Pfam" id="PF07999"/>
    </source>
</evidence>
<accession>A0A3R7K4G7</accession>
<name>A0A3R7K4G7_TRYRA</name>
<feature type="domain" description="Retrotransposon hot spot protein,C-terminal" evidence="1">
    <location>
        <begin position="70"/>
        <end position="206"/>
    </location>
</feature>
<dbReference type="AlphaFoldDB" id="A0A3R7K4G7"/>
<dbReference type="GeneID" id="40330882"/>
<sequence length="218" mass="24429">MDDGAVWFRPPRPSLVVPTSETLPYALLQGCGSDYCVYSEVGQVWQIVEGDLTGLFGTHGGANSASVRRVLIGTPRFGKPVPACSCLLYQLLHYDAEQLHAVAYFIGERAFLFDKTTKTVFFGCSTPAMESFLEVSMQMRGYIVCDVMGRRKVLPAKMPRTGWGMLAVSSLNETRYRDWEEDMGARRIIMNGPDERDVTVVCAWRMHGESLRRGRRSS</sequence>
<comment type="caution">
    <text evidence="2">The sequence shown here is derived from an EMBL/GenBank/DDBJ whole genome shotgun (WGS) entry which is preliminary data.</text>
</comment>
<keyword evidence="3" id="KW-1185">Reference proteome</keyword>
<dbReference type="EMBL" id="MKGL01000270">
    <property type="protein sequence ID" value="RNF01522.1"/>
    <property type="molecule type" value="Genomic_DNA"/>
</dbReference>
<proteinExistence type="predicted"/>
<dbReference type="Proteomes" id="UP000283634">
    <property type="component" value="Unassembled WGS sequence"/>
</dbReference>
<dbReference type="InterPro" id="IPR006518">
    <property type="entry name" value="Trypano_RHS"/>
</dbReference>
<dbReference type="NCBIfam" id="TIGR01631">
    <property type="entry name" value="Trypano_RHS"/>
    <property type="match status" value="1"/>
</dbReference>
<evidence type="ECO:0000313" key="2">
    <source>
        <dbReference type="EMBL" id="RNF01522.1"/>
    </source>
</evidence>
<dbReference type="OrthoDB" id="252895at2759"/>